<evidence type="ECO:0000313" key="2">
    <source>
        <dbReference type="EMBL" id="EGC38008.1"/>
    </source>
</evidence>
<sequence>MQRSLLSQLLNNGRKFATPVTPFRQSNCIIPTQPFIQSQGQPQQPPQQQVEQPKMEIPTEENTEIELTARNSAKKYHNIHHYTICSKCATPKLKHNLCMVCLRKNSI</sequence>
<dbReference type="FunCoup" id="F0ZDJ2">
    <property type="interactions" value="1"/>
</dbReference>
<name>F0ZDJ2_DICPU</name>
<organism evidence="2 3">
    <name type="scientific">Dictyostelium purpureum</name>
    <name type="common">Slime mold</name>
    <dbReference type="NCBI Taxonomy" id="5786"/>
    <lineage>
        <taxon>Eukaryota</taxon>
        <taxon>Amoebozoa</taxon>
        <taxon>Evosea</taxon>
        <taxon>Eumycetozoa</taxon>
        <taxon>Dictyostelia</taxon>
        <taxon>Dictyosteliales</taxon>
        <taxon>Dictyosteliaceae</taxon>
        <taxon>Dictyostelium</taxon>
    </lineage>
</organism>
<evidence type="ECO:0000313" key="3">
    <source>
        <dbReference type="Proteomes" id="UP000001064"/>
    </source>
</evidence>
<dbReference type="GeneID" id="10502995"/>
<dbReference type="VEuPathDB" id="AmoebaDB:DICPUDRAFT_86733"/>
<accession>F0ZDJ2</accession>
<feature type="region of interest" description="Disordered" evidence="1">
    <location>
        <begin position="34"/>
        <end position="53"/>
    </location>
</feature>
<dbReference type="AlphaFoldDB" id="F0ZDJ2"/>
<dbReference type="OMA" id="HYTICSK"/>
<reference evidence="3" key="1">
    <citation type="journal article" date="2011" name="Genome Biol.">
        <title>Comparative genomics of the social amoebae Dictyostelium discoideum and Dictyostelium purpureum.</title>
        <authorList>
            <consortium name="US DOE Joint Genome Institute (JGI-PGF)"/>
            <person name="Sucgang R."/>
            <person name="Kuo A."/>
            <person name="Tian X."/>
            <person name="Salerno W."/>
            <person name="Parikh A."/>
            <person name="Feasley C.L."/>
            <person name="Dalin E."/>
            <person name="Tu H."/>
            <person name="Huang E."/>
            <person name="Barry K."/>
            <person name="Lindquist E."/>
            <person name="Shapiro H."/>
            <person name="Bruce D."/>
            <person name="Schmutz J."/>
            <person name="Salamov A."/>
            <person name="Fey P."/>
            <person name="Gaudet P."/>
            <person name="Anjard C."/>
            <person name="Babu M.M."/>
            <person name="Basu S."/>
            <person name="Bushmanova Y."/>
            <person name="van der Wel H."/>
            <person name="Katoh-Kurasawa M."/>
            <person name="Dinh C."/>
            <person name="Coutinho P.M."/>
            <person name="Saito T."/>
            <person name="Elias M."/>
            <person name="Schaap P."/>
            <person name="Kay R.R."/>
            <person name="Henrissat B."/>
            <person name="Eichinger L."/>
            <person name="Rivero F."/>
            <person name="Putnam N.H."/>
            <person name="West C.M."/>
            <person name="Loomis W.F."/>
            <person name="Chisholm R.L."/>
            <person name="Shaulsky G."/>
            <person name="Strassmann J.E."/>
            <person name="Queller D.C."/>
            <person name="Kuspa A."/>
            <person name="Grigoriev I.V."/>
        </authorList>
    </citation>
    <scope>NUCLEOTIDE SEQUENCE [LARGE SCALE GENOMIC DNA]</scope>
    <source>
        <strain evidence="3">QSDP1</strain>
    </source>
</reference>
<proteinExistence type="predicted"/>
<evidence type="ECO:0008006" key="4">
    <source>
        <dbReference type="Google" id="ProtNLM"/>
    </source>
</evidence>
<gene>
    <name evidence="2" type="ORF">DICPUDRAFT_86733</name>
</gene>
<dbReference type="EMBL" id="GL870986">
    <property type="protein sequence ID" value="EGC38008.1"/>
    <property type="molecule type" value="Genomic_DNA"/>
</dbReference>
<dbReference type="Proteomes" id="UP000001064">
    <property type="component" value="Unassembled WGS sequence"/>
</dbReference>
<protein>
    <recommendedName>
        <fullName evidence="4">Ribosomal protein L32</fullName>
    </recommendedName>
</protein>
<keyword evidence="3" id="KW-1185">Reference proteome</keyword>
<dbReference type="OrthoDB" id="2014905at2759"/>
<dbReference type="RefSeq" id="XP_003285492.1">
    <property type="nucleotide sequence ID" value="XM_003285444.1"/>
</dbReference>
<dbReference type="eggNOG" id="ENOG502RIB9">
    <property type="taxonomic scope" value="Eukaryota"/>
</dbReference>
<dbReference type="KEGG" id="dpp:DICPUDRAFT_86733"/>
<evidence type="ECO:0000256" key="1">
    <source>
        <dbReference type="SAM" id="MobiDB-lite"/>
    </source>
</evidence>
<feature type="compositionally biased region" description="Low complexity" evidence="1">
    <location>
        <begin position="34"/>
        <end position="52"/>
    </location>
</feature>
<dbReference type="InParanoid" id="F0ZDJ2"/>